<feature type="transmembrane region" description="Helical" evidence="2">
    <location>
        <begin position="105"/>
        <end position="122"/>
    </location>
</feature>
<sequence length="237" mass="26831">MKSTSLPQSNASFALKFLWFCAGANIKVLERCQVDHNKYAMIGFTILLTSVLASLSGGYALWTVFNSTRMAIGFGFFWGLMIGNLDRFLVSTTRKEEKWTAEQSVFLGVRVLVAISIAFVVAKPLELKIFEKPIRAELVEQNSKSASENQERLILKYSEISDLEKDNEKLQNELDKSKQQRDEAYRAVIGEAEGTSGTKKLGKGPVYDEKWQKYQQSLTEYESTKQNLGTQIKEQKC</sequence>
<feature type="transmembrane region" description="Helical" evidence="2">
    <location>
        <begin position="68"/>
        <end position="85"/>
    </location>
</feature>
<feature type="coiled-coil region" evidence="1">
    <location>
        <begin position="153"/>
        <end position="187"/>
    </location>
</feature>
<keyword evidence="1" id="KW-0175">Coiled coil</keyword>
<name>A0ABR8HNS5_9CHRO</name>
<feature type="transmembrane region" description="Helical" evidence="2">
    <location>
        <begin position="12"/>
        <end position="29"/>
    </location>
</feature>
<evidence type="ECO:0000313" key="3">
    <source>
        <dbReference type="EMBL" id="MBD2620194.1"/>
    </source>
</evidence>
<proteinExistence type="predicted"/>
<keyword evidence="2" id="KW-1133">Transmembrane helix</keyword>
<dbReference type="EMBL" id="JACJSW010000008">
    <property type="protein sequence ID" value="MBD2620194.1"/>
    <property type="molecule type" value="Genomic_DNA"/>
</dbReference>
<keyword evidence="2" id="KW-0472">Membrane</keyword>
<gene>
    <name evidence="3" type="ORF">H6G48_00110</name>
</gene>
<keyword evidence="4" id="KW-1185">Reference proteome</keyword>
<protein>
    <submittedName>
        <fullName evidence="3">DUF4407 domain-containing protein</fullName>
    </submittedName>
</protein>
<dbReference type="InterPro" id="IPR025519">
    <property type="entry name" value="DUF4407"/>
</dbReference>
<feature type="transmembrane region" description="Helical" evidence="2">
    <location>
        <begin position="41"/>
        <end position="62"/>
    </location>
</feature>
<evidence type="ECO:0000313" key="4">
    <source>
        <dbReference type="Proteomes" id="UP000636187"/>
    </source>
</evidence>
<keyword evidence="2" id="KW-0812">Transmembrane</keyword>
<reference evidence="3 4" key="1">
    <citation type="journal article" date="2020" name="ISME J.">
        <title>Comparative genomics reveals insights into cyanobacterial evolution and habitat adaptation.</title>
        <authorList>
            <person name="Chen M.Y."/>
            <person name="Teng W.K."/>
            <person name="Zhao L."/>
            <person name="Hu C.X."/>
            <person name="Zhou Y.K."/>
            <person name="Han B.P."/>
            <person name="Song L.R."/>
            <person name="Shu W.S."/>
        </authorList>
    </citation>
    <scope>NUCLEOTIDE SEQUENCE [LARGE SCALE GENOMIC DNA]</scope>
    <source>
        <strain evidence="3 4">FACHB-1344</strain>
    </source>
</reference>
<dbReference type="RefSeq" id="WP_190717893.1">
    <property type="nucleotide sequence ID" value="NZ_JACJSW010000008.1"/>
</dbReference>
<dbReference type="Pfam" id="PF14362">
    <property type="entry name" value="DUF4407"/>
    <property type="match status" value="1"/>
</dbReference>
<comment type="caution">
    <text evidence="3">The sequence shown here is derived from an EMBL/GenBank/DDBJ whole genome shotgun (WGS) entry which is preliminary data.</text>
</comment>
<organism evidence="3 4">
    <name type="scientific">Microcystis flos-aquae FACHB-1344</name>
    <dbReference type="NCBI Taxonomy" id="2692899"/>
    <lineage>
        <taxon>Bacteria</taxon>
        <taxon>Bacillati</taxon>
        <taxon>Cyanobacteriota</taxon>
        <taxon>Cyanophyceae</taxon>
        <taxon>Oscillatoriophycideae</taxon>
        <taxon>Chroococcales</taxon>
        <taxon>Microcystaceae</taxon>
        <taxon>Microcystis</taxon>
    </lineage>
</organism>
<evidence type="ECO:0000256" key="2">
    <source>
        <dbReference type="SAM" id="Phobius"/>
    </source>
</evidence>
<dbReference type="Proteomes" id="UP000636187">
    <property type="component" value="Unassembled WGS sequence"/>
</dbReference>
<accession>A0ABR8HNS5</accession>
<evidence type="ECO:0000256" key="1">
    <source>
        <dbReference type="SAM" id="Coils"/>
    </source>
</evidence>